<evidence type="ECO:0000259" key="1">
    <source>
        <dbReference type="PROSITE" id="PS51186"/>
    </source>
</evidence>
<dbReference type="AlphaFoldDB" id="A0A1M4WRN7"/>
<dbReference type="Proteomes" id="UP000184518">
    <property type="component" value="Unassembled WGS sequence"/>
</dbReference>
<dbReference type="PROSITE" id="PS51186">
    <property type="entry name" value="GNAT"/>
    <property type="match status" value="1"/>
</dbReference>
<accession>A0A1M4WRN7</accession>
<name>A0A1M4WRN7_9FLAO</name>
<dbReference type="EMBL" id="FQUT01000002">
    <property type="protein sequence ID" value="SHE83860.1"/>
    <property type="molecule type" value="Genomic_DNA"/>
</dbReference>
<dbReference type="InterPro" id="IPR016181">
    <property type="entry name" value="Acyl_CoA_acyltransferase"/>
</dbReference>
<keyword evidence="3" id="KW-1185">Reference proteome</keyword>
<proteinExistence type="predicted"/>
<dbReference type="GO" id="GO:0016747">
    <property type="term" value="F:acyltransferase activity, transferring groups other than amino-acyl groups"/>
    <property type="evidence" value="ECO:0007669"/>
    <property type="project" value="InterPro"/>
</dbReference>
<organism evidence="2 3">
    <name type="scientific">Chryseobacterium arachidis</name>
    <dbReference type="NCBI Taxonomy" id="1416778"/>
    <lineage>
        <taxon>Bacteria</taxon>
        <taxon>Pseudomonadati</taxon>
        <taxon>Bacteroidota</taxon>
        <taxon>Flavobacteriia</taxon>
        <taxon>Flavobacteriales</taxon>
        <taxon>Weeksellaceae</taxon>
        <taxon>Chryseobacterium group</taxon>
        <taxon>Chryseobacterium</taxon>
    </lineage>
</organism>
<feature type="domain" description="N-acetyltransferase" evidence="1">
    <location>
        <begin position="7"/>
        <end position="150"/>
    </location>
</feature>
<evidence type="ECO:0000313" key="2">
    <source>
        <dbReference type="EMBL" id="SHE83860.1"/>
    </source>
</evidence>
<dbReference type="SUPFAM" id="SSF55729">
    <property type="entry name" value="Acyl-CoA N-acyltransferases (Nat)"/>
    <property type="match status" value="1"/>
</dbReference>
<dbReference type="STRING" id="1416778.SAMN05443633_102117"/>
<gene>
    <name evidence="2" type="ORF">SAMN05443633_102117</name>
</gene>
<sequence>MFLIYNMEFLQITSPEDYRVQEIFHSYCSTFPEDERRDQDKFFILFSNPKVKIISVLHEAKNIGYLIIWELSHFTFVEHFEVFAEFRSQKLGSYITRYLFENYPKIILEIEPEHLGDDARRRYSFYQRNGFHLIDEMYVQPSYGKSKKPLDLWLLANYSPENVKEVKDEIYDIVYH</sequence>
<dbReference type="InterPro" id="IPR000182">
    <property type="entry name" value="GNAT_dom"/>
</dbReference>
<protein>
    <recommendedName>
        <fullName evidence="1">N-acetyltransferase domain-containing protein</fullName>
    </recommendedName>
</protein>
<dbReference type="Gene3D" id="3.40.630.30">
    <property type="match status" value="1"/>
</dbReference>
<reference evidence="3" key="1">
    <citation type="submission" date="2016-11" db="EMBL/GenBank/DDBJ databases">
        <authorList>
            <person name="Varghese N."/>
            <person name="Submissions S."/>
        </authorList>
    </citation>
    <scope>NUCLEOTIDE SEQUENCE [LARGE SCALE GENOMIC DNA]</scope>
    <source>
        <strain evidence="3">DSM 27619</strain>
    </source>
</reference>
<evidence type="ECO:0000313" key="3">
    <source>
        <dbReference type="Proteomes" id="UP000184518"/>
    </source>
</evidence>